<feature type="region of interest" description="Disordered" evidence="1">
    <location>
        <begin position="1"/>
        <end position="25"/>
    </location>
</feature>
<protein>
    <submittedName>
        <fullName evidence="2">(northern house mosquito) hypothetical protein</fullName>
    </submittedName>
</protein>
<name>A0A8D8B431_CULPI</name>
<dbReference type="EMBL" id="HBUE01061499">
    <property type="protein sequence ID" value="CAG6468854.1"/>
    <property type="molecule type" value="Transcribed_RNA"/>
</dbReference>
<sequence length="156" mass="17568">MELPQLHDGRTERPLQESSPSHLHLPAAGHRNLRARQHGIRGRADSPADSVLGCNCCDLRPESDGLGRLRDAHPGGHLRLRRPLRPHHDVVADVLRRRPERPHAGDPVAHQREPVHADAVAGVSVHSVPVLPVHQRRVRAHHLQQHRRVVLHHAFR</sequence>
<feature type="compositionally biased region" description="Basic and acidic residues" evidence="1">
    <location>
        <begin position="1"/>
        <end position="15"/>
    </location>
</feature>
<proteinExistence type="predicted"/>
<organism evidence="2">
    <name type="scientific">Culex pipiens</name>
    <name type="common">House mosquito</name>
    <dbReference type="NCBI Taxonomy" id="7175"/>
    <lineage>
        <taxon>Eukaryota</taxon>
        <taxon>Metazoa</taxon>
        <taxon>Ecdysozoa</taxon>
        <taxon>Arthropoda</taxon>
        <taxon>Hexapoda</taxon>
        <taxon>Insecta</taxon>
        <taxon>Pterygota</taxon>
        <taxon>Neoptera</taxon>
        <taxon>Endopterygota</taxon>
        <taxon>Diptera</taxon>
        <taxon>Nematocera</taxon>
        <taxon>Culicoidea</taxon>
        <taxon>Culicidae</taxon>
        <taxon>Culicinae</taxon>
        <taxon>Culicini</taxon>
        <taxon>Culex</taxon>
        <taxon>Culex</taxon>
    </lineage>
</organism>
<accession>A0A8D8B431</accession>
<evidence type="ECO:0000256" key="1">
    <source>
        <dbReference type="SAM" id="MobiDB-lite"/>
    </source>
</evidence>
<dbReference type="AlphaFoldDB" id="A0A8D8B431"/>
<dbReference type="EMBL" id="HBUE01061500">
    <property type="protein sequence ID" value="CAG6468856.1"/>
    <property type="molecule type" value="Transcribed_RNA"/>
</dbReference>
<dbReference type="EMBL" id="HBUE01061501">
    <property type="protein sequence ID" value="CAG6468858.1"/>
    <property type="molecule type" value="Transcribed_RNA"/>
</dbReference>
<reference evidence="2" key="1">
    <citation type="submission" date="2021-05" db="EMBL/GenBank/DDBJ databases">
        <authorList>
            <person name="Alioto T."/>
            <person name="Alioto T."/>
            <person name="Gomez Garrido J."/>
        </authorList>
    </citation>
    <scope>NUCLEOTIDE SEQUENCE</scope>
</reference>
<evidence type="ECO:0000313" key="2">
    <source>
        <dbReference type="EMBL" id="CAG6468856.1"/>
    </source>
</evidence>